<evidence type="ECO:0000259" key="2">
    <source>
        <dbReference type="Pfam" id="PF20243"/>
    </source>
</evidence>
<accession>A0A345HCQ3</accession>
<sequence>MSKQVYIMMMLFCLVISKCFAFQQADSIIVNIKPVFGKEELKIQNKYISAKKDTLSIDVLRFYISDVKVTYTDKTISQQKKAWLLDINKPESLQFNIASLSRKQIAQITFNVGVDSLANVSGALGGALDPANGMYWAWQSGYINMKVEGKSNSCQTRKNKFMFHIGGYLPKENALRVVTIPVSKSTNDSISIKVDLSIFFNEINLKENNSIMIPGTKAMLIADLTGKMFSLQ</sequence>
<gene>
    <name evidence="3" type="ORF">DVK85_09015</name>
</gene>
<protein>
    <recommendedName>
        <fullName evidence="2">Copper-binding protein MbnP-like domain-containing protein</fullName>
    </recommendedName>
</protein>
<dbReference type="Proteomes" id="UP000253951">
    <property type="component" value="Chromosome"/>
</dbReference>
<dbReference type="AlphaFoldDB" id="A0A345HCQ3"/>
<evidence type="ECO:0000313" key="3">
    <source>
        <dbReference type="EMBL" id="AXG74363.1"/>
    </source>
</evidence>
<feature type="domain" description="Copper-binding protein MbnP-like" evidence="2">
    <location>
        <begin position="28"/>
        <end position="212"/>
    </location>
</feature>
<reference evidence="3 4" key="1">
    <citation type="submission" date="2018-07" db="EMBL/GenBank/DDBJ databases">
        <title>Complete genome sequence of Flavobacterium arcticum type strain SM1502T.</title>
        <authorList>
            <person name="Li Y."/>
            <person name="Li D.-D."/>
        </authorList>
    </citation>
    <scope>NUCLEOTIDE SEQUENCE [LARGE SCALE GENOMIC DNA]</scope>
    <source>
        <strain evidence="3 4">SM1502</strain>
    </source>
</reference>
<feature type="chain" id="PRO_5016566159" description="Copper-binding protein MbnP-like domain-containing protein" evidence="1">
    <location>
        <begin position="22"/>
        <end position="232"/>
    </location>
</feature>
<name>A0A345HCQ3_9FLAO</name>
<dbReference type="EMBL" id="CP031188">
    <property type="protein sequence ID" value="AXG74363.1"/>
    <property type="molecule type" value="Genomic_DNA"/>
</dbReference>
<feature type="signal peptide" evidence="1">
    <location>
        <begin position="1"/>
        <end position="21"/>
    </location>
</feature>
<dbReference type="InterPro" id="IPR046863">
    <property type="entry name" value="MbnP-like_dom"/>
</dbReference>
<evidence type="ECO:0000256" key="1">
    <source>
        <dbReference type="SAM" id="SignalP"/>
    </source>
</evidence>
<evidence type="ECO:0000313" key="4">
    <source>
        <dbReference type="Proteomes" id="UP000253951"/>
    </source>
</evidence>
<dbReference type="RefSeq" id="WP_114678121.1">
    <property type="nucleotide sequence ID" value="NZ_CP031188.1"/>
</dbReference>
<organism evidence="3 4">
    <name type="scientific">Flavobacterium arcticum</name>
    <dbReference type="NCBI Taxonomy" id="1784713"/>
    <lineage>
        <taxon>Bacteria</taxon>
        <taxon>Pseudomonadati</taxon>
        <taxon>Bacteroidota</taxon>
        <taxon>Flavobacteriia</taxon>
        <taxon>Flavobacteriales</taxon>
        <taxon>Flavobacteriaceae</taxon>
        <taxon>Flavobacterium</taxon>
    </lineage>
</organism>
<dbReference type="KEGG" id="fat:DVK85_09015"/>
<keyword evidence="4" id="KW-1185">Reference proteome</keyword>
<keyword evidence="1" id="KW-0732">Signal</keyword>
<dbReference type="OrthoDB" id="1422031at2"/>
<dbReference type="Pfam" id="PF20243">
    <property type="entry name" value="MbnP"/>
    <property type="match status" value="1"/>
</dbReference>
<proteinExistence type="predicted"/>